<dbReference type="Gene3D" id="3.40.50.11890">
    <property type="match status" value="1"/>
</dbReference>
<dbReference type="PANTHER" id="PTHR30548">
    <property type="entry name" value="2-HYDROXYGLUTARYL-COA DEHYDRATASE, D-COMPONENT-RELATED"/>
    <property type="match status" value="1"/>
</dbReference>
<evidence type="ECO:0000313" key="7">
    <source>
        <dbReference type="Proteomes" id="UP001595713"/>
    </source>
</evidence>
<sequence>MPDPLAPLLAAYDDPDAIARAALAAGRRIIRTIGADAPRERLLAAGYQPVRLAPTLGATPRADAIMGQKGLGPRGRAVLETLLDPTAGAVPVLFTSADAELVQVFATIRDLARLGDVSPPPIALIDLGHLPRETTRDYNSVRLAELDTWLRALGTGPALPDADTGKLQPLDAQRRAVPARLSGTMMLKAIGGLCAVDAATADAALSHTADRPSRDGPRIYVVGSPHEDARLYAAIEALGATIVGEDHDWGRRALEGGDPADPAVRRPSAVTPPSEIAARVVADAAACEATHILHLTIGSDEAAPWSAAAIRRAVDGRLPFLATTDAALDDIAAFLAGRSLPAPPPKPPRPAPARPPRAADATRSRKSLTSLAGFGTYQREWFADVRARSAQGEPFAVVNANAPQEILRALDIPFVVNQWWASIVAAKQQSRRYLGLLRTHGYPANVEPYSAQGLAAWFDDDPDQAPWGGLPKPDFVHAVLSSDATAGIFSNWAEETGAAAYLYERTVDPQWTIATNWWEDLPDGWDTALEPARIDLLTAELRDVIAQLEAATGRLFEPTRFEAVMHLVNEQEDYYRRTRDLIARTIPAPIGIVDSMPATMVPQWHRGTEWARDAAKAFYEEVAQRVADGASVVPDERVRLMFVGRGMWSDMGFYQRWEESHGAVFVWSMYLGLAADGYIRHFDRGRDPLRALAARFLAMGDELRMPSWAAPWHVHEAQTHQVDGAVALDDADPFVVRALVAAGIPVLELGVDNFALAGDDAGALHDRITAFIEGPASLLAARRRGTAA</sequence>
<proteinExistence type="inferred from homology"/>
<dbReference type="RefSeq" id="WP_261294245.1">
    <property type="nucleotide sequence ID" value="NZ_JANQBK010000005.1"/>
</dbReference>
<feature type="region of interest" description="Disordered" evidence="5">
    <location>
        <begin position="338"/>
        <end position="365"/>
    </location>
</feature>
<evidence type="ECO:0000256" key="1">
    <source>
        <dbReference type="ARBA" id="ARBA00005806"/>
    </source>
</evidence>
<evidence type="ECO:0000256" key="3">
    <source>
        <dbReference type="ARBA" id="ARBA00023004"/>
    </source>
</evidence>
<dbReference type="Proteomes" id="UP001595713">
    <property type="component" value="Unassembled WGS sequence"/>
</dbReference>
<dbReference type="Gene3D" id="3.40.50.11900">
    <property type="match status" value="1"/>
</dbReference>
<keyword evidence="4" id="KW-0411">Iron-sulfur</keyword>
<feature type="compositionally biased region" description="Pro residues" evidence="5">
    <location>
        <begin position="341"/>
        <end position="355"/>
    </location>
</feature>
<evidence type="ECO:0000256" key="4">
    <source>
        <dbReference type="ARBA" id="ARBA00023014"/>
    </source>
</evidence>
<dbReference type="PANTHER" id="PTHR30548:SF4">
    <property type="entry name" value="SUBUNIT OF OXYGEN-SENSITIVE 2-HYDROXYISOCAPROYL-COA DEHYDRATASE"/>
    <property type="match status" value="1"/>
</dbReference>
<evidence type="ECO:0000313" key="6">
    <source>
        <dbReference type="EMBL" id="MFC3580880.1"/>
    </source>
</evidence>
<comment type="caution">
    <text evidence="6">The sequence shown here is derived from an EMBL/GenBank/DDBJ whole genome shotgun (WGS) entry which is preliminary data.</text>
</comment>
<keyword evidence="2" id="KW-0479">Metal-binding</keyword>
<evidence type="ECO:0000256" key="5">
    <source>
        <dbReference type="SAM" id="MobiDB-lite"/>
    </source>
</evidence>
<dbReference type="InterPro" id="IPR010327">
    <property type="entry name" value="FldB/FldC_alpha/beta"/>
</dbReference>
<gene>
    <name evidence="6" type="ORF">ACFONA_11960</name>
</gene>
<accession>A0ABV7SVU0</accession>
<protein>
    <submittedName>
        <fullName evidence="6">2-hydroxyacyl-CoA dehydratase</fullName>
    </submittedName>
</protein>
<dbReference type="Pfam" id="PF06050">
    <property type="entry name" value="HGD-D"/>
    <property type="match status" value="1"/>
</dbReference>
<name>A0ABV7SVU0_9SPHN</name>
<keyword evidence="3" id="KW-0408">Iron</keyword>
<dbReference type="EMBL" id="JBHRXP010000007">
    <property type="protein sequence ID" value="MFC3580880.1"/>
    <property type="molecule type" value="Genomic_DNA"/>
</dbReference>
<organism evidence="6 7">
    <name type="scientific">Sphingomonas hylomeconis</name>
    <dbReference type="NCBI Taxonomy" id="1395958"/>
    <lineage>
        <taxon>Bacteria</taxon>
        <taxon>Pseudomonadati</taxon>
        <taxon>Pseudomonadota</taxon>
        <taxon>Alphaproteobacteria</taxon>
        <taxon>Sphingomonadales</taxon>
        <taxon>Sphingomonadaceae</taxon>
        <taxon>Sphingomonas</taxon>
    </lineage>
</organism>
<reference evidence="7" key="1">
    <citation type="journal article" date="2019" name="Int. J. Syst. Evol. Microbiol.">
        <title>The Global Catalogue of Microorganisms (GCM) 10K type strain sequencing project: providing services to taxonomists for standard genome sequencing and annotation.</title>
        <authorList>
            <consortium name="The Broad Institute Genomics Platform"/>
            <consortium name="The Broad Institute Genome Sequencing Center for Infectious Disease"/>
            <person name="Wu L."/>
            <person name="Ma J."/>
        </authorList>
    </citation>
    <scope>NUCLEOTIDE SEQUENCE [LARGE SCALE GENOMIC DNA]</scope>
    <source>
        <strain evidence="7">KCTC 42739</strain>
    </source>
</reference>
<keyword evidence="7" id="KW-1185">Reference proteome</keyword>
<comment type="similarity">
    <text evidence="1">Belongs to the FldB/FldC dehydratase alpha/beta subunit family.</text>
</comment>
<evidence type="ECO:0000256" key="2">
    <source>
        <dbReference type="ARBA" id="ARBA00022723"/>
    </source>
</evidence>